<dbReference type="EMBL" id="QBUD01000001">
    <property type="protein sequence ID" value="PUB18756.1"/>
    <property type="molecule type" value="Genomic_DNA"/>
</dbReference>
<evidence type="ECO:0000313" key="2">
    <source>
        <dbReference type="Proteomes" id="UP000244523"/>
    </source>
</evidence>
<name>A0A2T6KQC2_9RHOB</name>
<dbReference type="AlphaFoldDB" id="A0A2T6KQC2"/>
<protein>
    <submittedName>
        <fullName evidence="1">Uncharacterized protein</fullName>
    </submittedName>
</protein>
<evidence type="ECO:0000313" key="1">
    <source>
        <dbReference type="EMBL" id="PUB18756.1"/>
    </source>
</evidence>
<gene>
    <name evidence="1" type="ORF">C8N45_101342</name>
</gene>
<sequence>MNDRWHKSLQAAVAAYDTPMPWDRGTQSKELIARRKSEKKIEIRRHVIRTENRVSSRGK</sequence>
<dbReference type="Proteomes" id="UP000244523">
    <property type="component" value="Unassembled WGS sequence"/>
</dbReference>
<organism evidence="1 2">
    <name type="scientific">Yoonia sediminilitoris</name>
    <dbReference type="NCBI Taxonomy" id="1286148"/>
    <lineage>
        <taxon>Bacteria</taxon>
        <taxon>Pseudomonadati</taxon>
        <taxon>Pseudomonadota</taxon>
        <taxon>Alphaproteobacteria</taxon>
        <taxon>Rhodobacterales</taxon>
        <taxon>Paracoccaceae</taxon>
        <taxon>Yoonia</taxon>
    </lineage>
</organism>
<keyword evidence="2" id="KW-1185">Reference proteome</keyword>
<reference evidence="1 2" key="1">
    <citation type="submission" date="2018-04" db="EMBL/GenBank/DDBJ databases">
        <title>Genomic Encyclopedia of Archaeal and Bacterial Type Strains, Phase II (KMG-II): from individual species to whole genera.</title>
        <authorList>
            <person name="Goeker M."/>
        </authorList>
    </citation>
    <scope>NUCLEOTIDE SEQUENCE [LARGE SCALE GENOMIC DNA]</scope>
    <source>
        <strain evidence="1 2">DSM 29955</strain>
    </source>
</reference>
<proteinExistence type="predicted"/>
<dbReference type="RefSeq" id="WP_114427801.1">
    <property type="nucleotide sequence ID" value="NZ_QBUD01000001.1"/>
</dbReference>
<accession>A0A2T6KQC2</accession>
<comment type="caution">
    <text evidence="1">The sequence shown here is derived from an EMBL/GenBank/DDBJ whole genome shotgun (WGS) entry which is preliminary data.</text>
</comment>